<dbReference type="EMBL" id="KI965471">
    <property type="protein sequence ID" value="EUD66406.1"/>
    <property type="molecule type" value="Genomic_DNA"/>
</dbReference>
<evidence type="ECO:0000313" key="3">
    <source>
        <dbReference type="Proteomes" id="UP000030640"/>
    </source>
</evidence>
<protein>
    <submittedName>
        <fullName evidence="2">Uncharacterized protein</fullName>
    </submittedName>
</protein>
<dbReference type="RefSeq" id="XP_008816854.1">
    <property type="nucleotide sequence ID" value="XM_008818632.1"/>
</dbReference>
<keyword evidence="3" id="KW-1185">Reference proteome</keyword>
<evidence type="ECO:0000313" key="2">
    <source>
        <dbReference type="EMBL" id="EUD66406.1"/>
    </source>
</evidence>
<accession>W7AM51</accession>
<organism evidence="2 3">
    <name type="scientific">Plasmodium inui San Antonio 1</name>
    <dbReference type="NCBI Taxonomy" id="1237626"/>
    <lineage>
        <taxon>Eukaryota</taxon>
        <taxon>Sar</taxon>
        <taxon>Alveolata</taxon>
        <taxon>Apicomplexa</taxon>
        <taxon>Aconoidasida</taxon>
        <taxon>Haemosporida</taxon>
        <taxon>Plasmodiidae</taxon>
        <taxon>Plasmodium</taxon>
        <taxon>Plasmodium (Plasmodium)</taxon>
    </lineage>
</organism>
<gene>
    <name evidence="2" type="ORF">C922_03040</name>
</gene>
<name>W7AM51_9APIC</name>
<proteinExistence type="predicted"/>
<reference evidence="2 3" key="1">
    <citation type="submission" date="2013-02" db="EMBL/GenBank/DDBJ databases">
        <title>The Genome Sequence of Plasmodium inui San Antonio 1.</title>
        <authorList>
            <consortium name="The Broad Institute Genome Sequencing Platform"/>
            <consortium name="The Broad Institute Genome Sequencing Center for Infectious Disease"/>
            <person name="Neafsey D."/>
            <person name="Cheeseman I."/>
            <person name="Volkman S."/>
            <person name="Adams J."/>
            <person name="Walker B."/>
            <person name="Young S.K."/>
            <person name="Zeng Q."/>
            <person name="Gargeya S."/>
            <person name="Fitzgerald M."/>
            <person name="Haas B."/>
            <person name="Abouelleil A."/>
            <person name="Alvarado L."/>
            <person name="Arachchi H.M."/>
            <person name="Berlin A.M."/>
            <person name="Chapman S.B."/>
            <person name="Dewar J."/>
            <person name="Goldberg J."/>
            <person name="Griggs A."/>
            <person name="Gujja S."/>
            <person name="Hansen M."/>
            <person name="Howarth C."/>
            <person name="Imamovic A."/>
            <person name="Larimer J."/>
            <person name="McCowan C."/>
            <person name="Murphy C."/>
            <person name="Neiman D."/>
            <person name="Pearson M."/>
            <person name="Priest M."/>
            <person name="Roberts A."/>
            <person name="Saif S."/>
            <person name="Shea T."/>
            <person name="Sisk P."/>
            <person name="Sykes S."/>
            <person name="Wortman J."/>
            <person name="Nusbaum C."/>
            <person name="Birren B."/>
        </authorList>
    </citation>
    <scope>NUCLEOTIDE SEQUENCE [LARGE SCALE GENOMIC DNA]</scope>
    <source>
        <strain evidence="2 3">San Antonio 1</strain>
    </source>
</reference>
<dbReference type="GeneID" id="20038314"/>
<feature type="compositionally biased region" description="Basic and acidic residues" evidence="1">
    <location>
        <begin position="76"/>
        <end position="93"/>
    </location>
</feature>
<sequence length="168" mass="19644">MKTKKKGEDEVGRRLKVVVKNLLITANVYYENKGRKTWNDGRKEEERRKIWQLRPKEIDEEIRAIKGGARIKTKQKNTEPRGAKKGGTIEHKNNQKNPNYSEKYSSRAIKDIRNIQHYLIPNAANEGKAKLIWQKIQAAEVEGEELIVPKQEWEKMEVSRNTKHQNEG</sequence>
<feature type="region of interest" description="Disordered" evidence="1">
    <location>
        <begin position="67"/>
        <end position="105"/>
    </location>
</feature>
<dbReference type="Proteomes" id="UP000030640">
    <property type="component" value="Unassembled WGS sequence"/>
</dbReference>
<dbReference type="VEuPathDB" id="PlasmoDB:C922_03040"/>
<dbReference type="AlphaFoldDB" id="W7AM51"/>
<evidence type="ECO:0000256" key="1">
    <source>
        <dbReference type="SAM" id="MobiDB-lite"/>
    </source>
</evidence>